<accession>S3CVV5</accession>
<evidence type="ECO:0000256" key="7">
    <source>
        <dbReference type="SAM" id="MobiDB-lite"/>
    </source>
</evidence>
<dbReference type="PANTHER" id="PTHR11129">
    <property type="entry name" value="PROTEIN FARNESYLTRANSFERASE ALPHA SUBUNIT/RAB GERANYLGERANYL TRANSFERASE ALPHA SUBUNIT"/>
    <property type="match status" value="1"/>
</dbReference>
<dbReference type="Proteomes" id="UP000016922">
    <property type="component" value="Unassembled WGS sequence"/>
</dbReference>
<dbReference type="HOGENOM" id="CLU_031996_2_0_1"/>
<feature type="region of interest" description="Disordered" evidence="7">
    <location>
        <begin position="82"/>
        <end position="131"/>
    </location>
</feature>
<dbReference type="Gene3D" id="1.25.40.120">
    <property type="entry name" value="Protein prenylyltransferase"/>
    <property type="match status" value="1"/>
</dbReference>
<dbReference type="KEGG" id="glz:GLAREA_03514"/>
<dbReference type="OMA" id="RKFPKCY"/>
<proteinExistence type="inferred from homology"/>
<comment type="similarity">
    <text evidence="1 6">Belongs to the protein prenyltransferase subunit alpha family.</text>
</comment>
<evidence type="ECO:0000256" key="4">
    <source>
        <dbReference type="ARBA" id="ARBA00022737"/>
    </source>
</evidence>
<dbReference type="GeneID" id="19462569"/>
<keyword evidence="9" id="KW-1185">Reference proteome</keyword>
<feature type="compositionally biased region" description="Low complexity" evidence="7">
    <location>
        <begin position="82"/>
        <end position="93"/>
    </location>
</feature>
<reference evidence="8 9" key="1">
    <citation type="journal article" date="2013" name="BMC Genomics">
        <title>Genomics-driven discovery of the pneumocandin biosynthetic gene cluster in the fungus Glarea lozoyensis.</title>
        <authorList>
            <person name="Chen L."/>
            <person name="Yue Q."/>
            <person name="Zhang X."/>
            <person name="Xiang M."/>
            <person name="Wang C."/>
            <person name="Li S."/>
            <person name="Che Y."/>
            <person name="Ortiz-Lopez F.J."/>
            <person name="Bills G.F."/>
            <person name="Liu X."/>
            <person name="An Z."/>
        </authorList>
    </citation>
    <scope>NUCLEOTIDE SEQUENCE [LARGE SCALE GENOMIC DNA]</scope>
    <source>
        <strain evidence="9">ATCC 20868 / MF5171</strain>
    </source>
</reference>
<gene>
    <name evidence="8" type="ORF">GLAREA_03514</name>
</gene>
<comment type="catalytic activity">
    <reaction evidence="5 6">
        <text>geranylgeranyl diphosphate + L-cysteinyl-[protein] = S-geranylgeranyl-L-cysteinyl-[protein] + diphosphate</text>
        <dbReference type="Rhea" id="RHEA:21240"/>
        <dbReference type="Rhea" id="RHEA-COMP:10131"/>
        <dbReference type="Rhea" id="RHEA-COMP:11537"/>
        <dbReference type="ChEBI" id="CHEBI:29950"/>
        <dbReference type="ChEBI" id="CHEBI:33019"/>
        <dbReference type="ChEBI" id="CHEBI:57533"/>
        <dbReference type="ChEBI" id="CHEBI:86021"/>
        <dbReference type="EC" id="2.5.1.60"/>
    </reaction>
</comment>
<dbReference type="eggNOG" id="KOG0529">
    <property type="taxonomic scope" value="Eukaryota"/>
</dbReference>
<evidence type="ECO:0000313" key="8">
    <source>
        <dbReference type="EMBL" id="EPE30547.1"/>
    </source>
</evidence>
<dbReference type="GO" id="GO:0097354">
    <property type="term" value="P:prenylation"/>
    <property type="evidence" value="ECO:0007669"/>
    <property type="project" value="UniProtKB-UniRule"/>
</dbReference>
<dbReference type="EC" id="2.5.1.60" evidence="6"/>
<dbReference type="OrthoDB" id="1658at2759"/>
<dbReference type="RefSeq" id="XP_008081958.1">
    <property type="nucleotide sequence ID" value="XM_008083767.1"/>
</dbReference>
<dbReference type="PROSITE" id="PS51147">
    <property type="entry name" value="PFTA"/>
    <property type="match status" value="2"/>
</dbReference>
<dbReference type="EMBL" id="KE145363">
    <property type="protein sequence ID" value="EPE30547.1"/>
    <property type="molecule type" value="Genomic_DNA"/>
</dbReference>
<protein>
    <recommendedName>
        <fullName evidence="6">Geranylgeranyl transferase type-2 subunit alpha</fullName>
        <ecNumber evidence="6">2.5.1.60</ecNumber>
    </recommendedName>
    <alternativeName>
        <fullName evidence="6">Geranylgeranyl transferase type II subunit alpha</fullName>
    </alternativeName>
</protein>
<evidence type="ECO:0000256" key="1">
    <source>
        <dbReference type="ARBA" id="ARBA00006734"/>
    </source>
</evidence>
<keyword evidence="4" id="KW-0677">Repeat</keyword>
<dbReference type="PANTHER" id="PTHR11129:SF2">
    <property type="entry name" value="GERANYLGERANYL TRANSFERASE TYPE-2 SUBUNIT ALPHA"/>
    <property type="match status" value="1"/>
</dbReference>
<keyword evidence="3 6" id="KW-0808">Transferase</keyword>
<dbReference type="GO" id="GO:0005968">
    <property type="term" value="C:Rab-protein geranylgeranyltransferase complex"/>
    <property type="evidence" value="ECO:0007669"/>
    <property type="project" value="TreeGrafter"/>
</dbReference>
<dbReference type="GO" id="GO:0004663">
    <property type="term" value="F:Rab geranylgeranyltransferase activity"/>
    <property type="evidence" value="ECO:0007669"/>
    <property type="project" value="UniProtKB-UniRule"/>
</dbReference>
<dbReference type="Pfam" id="PF01239">
    <property type="entry name" value="PPTA"/>
    <property type="match status" value="3"/>
</dbReference>
<dbReference type="SUPFAM" id="SSF48439">
    <property type="entry name" value="Protein prenylyltransferase"/>
    <property type="match status" value="1"/>
</dbReference>
<keyword evidence="2 6" id="KW-0637">Prenyltransferase</keyword>
<evidence type="ECO:0000256" key="5">
    <source>
        <dbReference type="ARBA" id="ARBA00047658"/>
    </source>
</evidence>
<sequence length="411" mass="47847">MASHGVARPAISVVRTDEQLHEEQQRIQEYRDLEELIRAKIAEEQYTVEVLDLTSKLLKENPEYYTIWNVRRRLLIYGLFSKSSDSSSPSKASQNTSPTDTTQTSSIPSSASTSTIPADSNTIQHDPISQTRGKTGTTLDLISADLEFLFPIMMKFPKCYWLWNYRLWLLHQANERLDWQIARGLWTRELVLVGKMLVKDSRNFHGWGYRRTVVAQLESQKLHGSSMVESEFEYTTKVIHGDKGLSNFSAWHRRSKLIPKLLEERQADDPTRRQFLDDEFDLIIAAMYTDSYPYAQSAWFYYQFLMTTLTDPVGHATITPNFTSEERIEFLVRQLEVLKDMLDGAEDCKWIYDALIEYTLCLSRMEERQLQIDEKDDCSQWLTELRKLDTLRSGRWVDLELDLRGNNIPGV</sequence>
<name>S3CVV5_GLAL2</name>
<feature type="compositionally biased region" description="Low complexity" evidence="7">
    <location>
        <begin position="101"/>
        <end position="120"/>
    </location>
</feature>
<organism evidence="8 9">
    <name type="scientific">Glarea lozoyensis (strain ATCC 20868 / MF5171)</name>
    <dbReference type="NCBI Taxonomy" id="1116229"/>
    <lineage>
        <taxon>Eukaryota</taxon>
        <taxon>Fungi</taxon>
        <taxon>Dikarya</taxon>
        <taxon>Ascomycota</taxon>
        <taxon>Pezizomycotina</taxon>
        <taxon>Leotiomycetes</taxon>
        <taxon>Helotiales</taxon>
        <taxon>Helotiaceae</taxon>
        <taxon>Glarea</taxon>
    </lineage>
</organism>
<evidence type="ECO:0000256" key="3">
    <source>
        <dbReference type="ARBA" id="ARBA00022679"/>
    </source>
</evidence>
<feature type="compositionally biased region" description="Polar residues" evidence="7">
    <location>
        <begin position="121"/>
        <end position="131"/>
    </location>
</feature>
<evidence type="ECO:0000256" key="6">
    <source>
        <dbReference type="RuleBase" id="RU367120"/>
    </source>
</evidence>
<dbReference type="InterPro" id="IPR002088">
    <property type="entry name" value="Prenyl_trans_a"/>
</dbReference>
<evidence type="ECO:0000313" key="9">
    <source>
        <dbReference type="Proteomes" id="UP000016922"/>
    </source>
</evidence>
<dbReference type="AlphaFoldDB" id="S3CVV5"/>
<dbReference type="STRING" id="1116229.S3CVV5"/>
<evidence type="ECO:0000256" key="2">
    <source>
        <dbReference type="ARBA" id="ARBA00022602"/>
    </source>
</evidence>
<comment type="function">
    <text evidence="6">Catalyzes the transfer of a geranyl-geranyl moiety from geranyl-geranyl pyrophosphate to cysteines occuring in specific C-terminal amino acid sequences.</text>
</comment>